<evidence type="ECO:0000256" key="1">
    <source>
        <dbReference type="ARBA" id="ARBA00006739"/>
    </source>
</evidence>
<reference evidence="6 8" key="2">
    <citation type="submission" date="2020-02" db="EMBL/GenBank/DDBJ databases">
        <title>The WGS of Modestobacter muralis DSM 100205.</title>
        <authorList>
            <person name="Jiang Z."/>
        </authorList>
    </citation>
    <scope>NUCLEOTIDE SEQUENCE [LARGE SCALE GENOMIC DNA]</scope>
    <source>
        <strain evidence="6 8">DSM 100205</strain>
    </source>
</reference>
<dbReference type="GO" id="GO:0009247">
    <property type="term" value="P:glycolipid biosynthetic process"/>
    <property type="evidence" value="ECO:0007669"/>
    <property type="project" value="TreeGrafter"/>
</dbReference>
<comment type="similarity">
    <text evidence="1">Belongs to the glycosyltransferase 2 family.</text>
</comment>
<evidence type="ECO:0000259" key="4">
    <source>
        <dbReference type="Pfam" id="PF00535"/>
    </source>
</evidence>
<dbReference type="SUPFAM" id="SSF53448">
    <property type="entry name" value="Nucleotide-diphospho-sugar transferases"/>
    <property type="match status" value="1"/>
</dbReference>
<dbReference type="AlphaFoldDB" id="A0A6P0EZW4"/>
<dbReference type="PANTHER" id="PTHR43398">
    <property type="entry name" value="DOLICHOL-PHOSPHATE MANNOSYLTRANSFERASE SUBUNIT 1"/>
    <property type="match status" value="1"/>
</dbReference>
<sequence length="240" mass="25623">MNSVRVLVVSPTYDEIDNVGTHVTAVLARPSAPEVLVVDDGSPDGTGAAVRELAAAHPGRVHLIERSGKLGLGSAYVAGFGWALAQDRFDVVVQMDVDGSHDPASVDDLLARTADADLVLGSRYVPGGAVADWPWHRRVLSSSGNLYARTVLGVHVQDLTGGFKAWRTSLLARLDLDVATSEGYAFQIETTSRALSLGAVVAEVPIVFRDRQFGESKMAPAIAVEAVTAVWQIRRRRARG</sequence>
<evidence type="ECO:0000313" key="8">
    <source>
        <dbReference type="Proteomes" id="UP000471152"/>
    </source>
</evidence>
<keyword evidence="3" id="KW-0808">Transferase</keyword>
<dbReference type="Pfam" id="PF00535">
    <property type="entry name" value="Glycos_transf_2"/>
    <property type="match status" value="1"/>
</dbReference>
<dbReference type="Proteomes" id="UP000468828">
    <property type="component" value="Unassembled WGS sequence"/>
</dbReference>
<evidence type="ECO:0000256" key="2">
    <source>
        <dbReference type="ARBA" id="ARBA00022676"/>
    </source>
</evidence>
<evidence type="ECO:0000313" key="7">
    <source>
        <dbReference type="Proteomes" id="UP000468828"/>
    </source>
</evidence>
<gene>
    <name evidence="6" type="ORF">G3R41_18575</name>
    <name evidence="5" type="ORF">GCU67_17925</name>
</gene>
<dbReference type="EMBL" id="JAAGWH010000053">
    <property type="protein sequence ID" value="NEK96026.1"/>
    <property type="molecule type" value="Genomic_DNA"/>
</dbReference>
<dbReference type="PANTHER" id="PTHR43398:SF1">
    <property type="entry name" value="DOLICHOL-PHOSPHATE MANNOSYLTRANSFERASE SUBUNIT 1"/>
    <property type="match status" value="1"/>
</dbReference>
<dbReference type="GO" id="GO:0004582">
    <property type="term" value="F:dolichyl-phosphate beta-D-mannosyltransferase activity"/>
    <property type="evidence" value="ECO:0007669"/>
    <property type="project" value="InterPro"/>
</dbReference>
<feature type="domain" description="Glycosyltransferase 2-like" evidence="4">
    <location>
        <begin position="8"/>
        <end position="172"/>
    </location>
</feature>
<organism evidence="5 7">
    <name type="scientific">Modestobacter muralis</name>
    <dbReference type="NCBI Taxonomy" id="1608614"/>
    <lineage>
        <taxon>Bacteria</taxon>
        <taxon>Bacillati</taxon>
        <taxon>Actinomycetota</taxon>
        <taxon>Actinomycetes</taxon>
        <taxon>Geodermatophilales</taxon>
        <taxon>Geodermatophilaceae</taxon>
        <taxon>Modestobacter</taxon>
    </lineage>
</organism>
<dbReference type="FunFam" id="3.90.550.10:FF:000122">
    <property type="entry name" value="Dolichol-phosphate mannosyltransferase subunit 1"/>
    <property type="match status" value="1"/>
</dbReference>
<proteinExistence type="inferred from homology"/>
<dbReference type="GO" id="GO:0016020">
    <property type="term" value="C:membrane"/>
    <property type="evidence" value="ECO:0007669"/>
    <property type="project" value="GOC"/>
</dbReference>
<keyword evidence="2" id="KW-0328">Glycosyltransferase</keyword>
<accession>A0A6P0EZW4</accession>
<keyword evidence="7" id="KW-1185">Reference proteome</keyword>
<name>A0A6P0EZW4_9ACTN</name>
<evidence type="ECO:0000313" key="6">
    <source>
        <dbReference type="EMBL" id="NEN52914.1"/>
    </source>
</evidence>
<dbReference type="InterPro" id="IPR039528">
    <property type="entry name" value="DPM1-like"/>
</dbReference>
<reference evidence="5 7" key="1">
    <citation type="submission" date="2020-01" db="EMBL/GenBank/DDBJ databases">
        <title>the WGS Modestobacter muralis CPCC 204518.</title>
        <authorList>
            <person name="Jiang Z."/>
        </authorList>
    </citation>
    <scope>NUCLEOTIDE SEQUENCE [LARGE SCALE GENOMIC DNA]</scope>
    <source>
        <strain evidence="5 7">DSM 100205</strain>
    </source>
</reference>
<dbReference type="Gene3D" id="3.90.550.10">
    <property type="entry name" value="Spore Coat Polysaccharide Biosynthesis Protein SpsA, Chain A"/>
    <property type="match status" value="1"/>
</dbReference>
<dbReference type="InterPro" id="IPR001173">
    <property type="entry name" value="Glyco_trans_2-like"/>
</dbReference>
<evidence type="ECO:0000256" key="3">
    <source>
        <dbReference type="ARBA" id="ARBA00022679"/>
    </source>
</evidence>
<dbReference type="Proteomes" id="UP000471152">
    <property type="component" value="Unassembled WGS sequence"/>
</dbReference>
<comment type="caution">
    <text evidence="5">The sequence shown here is derived from an EMBL/GenBank/DDBJ whole genome shotgun (WGS) entry which is preliminary data.</text>
</comment>
<protein>
    <submittedName>
        <fullName evidence="5">Polyprenol monophosphomannose synthase</fullName>
    </submittedName>
</protein>
<dbReference type="EMBL" id="JAAGWB010000055">
    <property type="protein sequence ID" value="NEN52914.1"/>
    <property type="molecule type" value="Genomic_DNA"/>
</dbReference>
<evidence type="ECO:0000313" key="5">
    <source>
        <dbReference type="EMBL" id="NEK96026.1"/>
    </source>
</evidence>
<dbReference type="InterPro" id="IPR029044">
    <property type="entry name" value="Nucleotide-diphossugar_trans"/>
</dbReference>
<dbReference type="CDD" id="cd06442">
    <property type="entry name" value="DPM1_like"/>
    <property type="match status" value="1"/>
</dbReference>